<organism evidence="1">
    <name type="scientific">Rhizophora mucronata</name>
    <name type="common">Asiatic mangrove</name>
    <dbReference type="NCBI Taxonomy" id="61149"/>
    <lineage>
        <taxon>Eukaryota</taxon>
        <taxon>Viridiplantae</taxon>
        <taxon>Streptophyta</taxon>
        <taxon>Embryophyta</taxon>
        <taxon>Tracheophyta</taxon>
        <taxon>Spermatophyta</taxon>
        <taxon>Magnoliopsida</taxon>
        <taxon>eudicotyledons</taxon>
        <taxon>Gunneridae</taxon>
        <taxon>Pentapetalae</taxon>
        <taxon>rosids</taxon>
        <taxon>fabids</taxon>
        <taxon>Malpighiales</taxon>
        <taxon>Rhizophoraceae</taxon>
        <taxon>Rhizophora</taxon>
    </lineage>
</organism>
<sequence length="57" mass="6938">MPNRFIKCMNLVRLKISNSCWKARKKFRYEWFTLSNLKQEMQYIGPPSQSGKQEYYA</sequence>
<name>A0A2P2LZT4_RHIMU</name>
<evidence type="ECO:0000313" key="1">
    <source>
        <dbReference type="EMBL" id="MBX23494.1"/>
    </source>
</evidence>
<dbReference type="AlphaFoldDB" id="A0A2P2LZT4"/>
<protein>
    <submittedName>
        <fullName evidence="1">Uncharacterized protein</fullName>
    </submittedName>
</protein>
<accession>A0A2P2LZT4</accession>
<reference evidence="1" key="1">
    <citation type="submission" date="2018-02" db="EMBL/GenBank/DDBJ databases">
        <title>Rhizophora mucronata_Transcriptome.</title>
        <authorList>
            <person name="Meera S.P."/>
            <person name="Sreeshan A."/>
            <person name="Augustine A."/>
        </authorList>
    </citation>
    <scope>NUCLEOTIDE SEQUENCE</scope>
    <source>
        <tissue evidence="1">Leaf</tissue>
    </source>
</reference>
<dbReference type="EMBL" id="GGEC01043010">
    <property type="protein sequence ID" value="MBX23494.1"/>
    <property type="molecule type" value="Transcribed_RNA"/>
</dbReference>
<proteinExistence type="predicted"/>